<dbReference type="RefSeq" id="WP_088901093.1">
    <property type="nucleotide sequence ID" value="NZ_CP125960.1"/>
</dbReference>
<keyword evidence="1" id="KW-0732">Signal</keyword>
<dbReference type="Proteomes" id="UP000245981">
    <property type="component" value="Unassembled WGS sequence"/>
</dbReference>
<dbReference type="GeneID" id="99739194"/>
<evidence type="ECO:0000313" key="2">
    <source>
        <dbReference type="EMBL" id="PWK94598.1"/>
    </source>
</evidence>
<name>A0A2V2BDD8_9GAMM</name>
<feature type="signal peptide" evidence="1">
    <location>
        <begin position="1"/>
        <end position="17"/>
    </location>
</feature>
<feature type="chain" id="PRO_5016166452" description="Type VI secretion system (T6SS) amidase immunity protein Tai4" evidence="1">
    <location>
        <begin position="18"/>
        <end position="136"/>
    </location>
</feature>
<evidence type="ECO:0000313" key="3">
    <source>
        <dbReference type="Proteomes" id="UP000245981"/>
    </source>
</evidence>
<organism evidence="2 3">
    <name type="scientific">Pantoea allii</name>
    <dbReference type="NCBI Taxonomy" id="574096"/>
    <lineage>
        <taxon>Bacteria</taxon>
        <taxon>Pseudomonadati</taxon>
        <taxon>Pseudomonadota</taxon>
        <taxon>Gammaproteobacteria</taxon>
        <taxon>Enterobacterales</taxon>
        <taxon>Erwiniaceae</taxon>
        <taxon>Pantoea</taxon>
    </lineage>
</organism>
<comment type="caution">
    <text evidence="2">The sequence shown here is derived from an EMBL/GenBank/DDBJ whole genome shotgun (WGS) entry which is preliminary data.</text>
</comment>
<accession>A0A2V2BDD8</accession>
<reference evidence="2 3" key="1">
    <citation type="submission" date="2018-05" db="EMBL/GenBank/DDBJ databases">
        <title>Genomic Encyclopedia of Type Strains, Phase IV (KMG-V): Genome sequencing to study the core and pangenomes of soil and plant-associated prokaryotes.</title>
        <authorList>
            <person name="Whitman W."/>
        </authorList>
    </citation>
    <scope>NUCLEOTIDE SEQUENCE [LARGE SCALE GENOMIC DNA]</scope>
    <source>
        <strain evidence="2 3">PNA 200-10</strain>
    </source>
</reference>
<gene>
    <name evidence="2" type="ORF">C7431_11094</name>
</gene>
<evidence type="ECO:0008006" key="4">
    <source>
        <dbReference type="Google" id="ProtNLM"/>
    </source>
</evidence>
<evidence type="ECO:0000256" key="1">
    <source>
        <dbReference type="SAM" id="SignalP"/>
    </source>
</evidence>
<dbReference type="AlphaFoldDB" id="A0A2V2BDD8"/>
<dbReference type="EMBL" id="QGHF01000010">
    <property type="protein sequence ID" value="PWK94598.1"/>
    <property type="molecule type" value="Genomic_DNA"/>
</dbReference>
<protein>
    <recommendedName>
        <fullName evidence="4">Type VI secretion system (T6SS) amidase immunity protein Tai4</fullName>
    </recommendedName>
</protein>
<proteinExistence type="predicted"/>
<sequence>MKFLILPLMLTSLGALASQNPSLEAVQSYCHKTSIPLLQAALDSVEHDVGKQASTQWDNISSNVYNNENYKSAPEEVKQTMKDTLENVILSKKIKNDFIEDYIAHGQKDREILAALWAQHSVEPYLIKCGYMKYNN</sequence>